<dbReference type="Gene3D" id="3.30.559.30">
    <property type="entry name" value="Nonribosomal peptide synthetase, condensation domain"/>
    <property type="match status" value="3"/>
</dbReference>
<dbReference type="Pfam" id="PF00501">
    <property type="entry name" value="AMP-binding"/>
    <property type="match status" value="3"/>
</dbReference>
<keyword evidence="2" id="KW-0596">Phosphopantetheine</keyword>
<dbReference type="PANTHER" id="PTHR45527">
    <property type="entry name" value="NONRIBOSOMAL PEPTIDE SYNTHETASE"/>
    <property type="match status" value="1"/>
</dbReference>
<dbReference type="GO" id="GO:0043041">
    <property type="term" value="P:amino acid activation for nonribosomal peptide biosynthetic process"/>
    <property type="evidence" value="ECO:0007669"/>
    <property type="project" value="TreeGrafter"/>
</dbReference>
<reference evidence="5 6" key="1">
    <citation type="submission" date="2020-09" db="EMBL/GenBank/DDBJ databases">
        <title>Development of specific Francisella tularensis PCR assay based on in-depth characterization of family Francisellaceae.</title>
        <authorList>
            <person name="Ohrman C."/>
            <person name="Sahl J."/>
            <person name="Sjodin A."/>
            <person name="Uneklint I."/>
            <person name="Ballard R."/>
            <person name="Karlsson L."/>
            <person name="Mcdonough R."/>
            <person name="Sundell D."/>
            <person name="Soria K."/>
            <person name="Brindeflk B."/>
            <person name="Vallesi A."/>
            <person name="Ramirez-Paredes J.G."/>
            <person name="Colquhoun D."/>
            <person name="Myrtennas K."/>
            <person name="Birdsell D."/>
            <person name="Johansson A."/>
            <person name="Wagner D."/>
            <person name="Forsman M."/>
        </authorList>
    </citation>
    <scope>NUCLEOTIDE SEQUENCE [LARGE SCALE GENOMIC DNA]</scope>
    <source>
        <strain evidence="5 6">FSC1140</strain>
    </source>
</reference>
<dbReference type="Gene3D" id="3.30.559.10">
    <property type="entry name" value="Chloramphenicol acetyltransferase-like domain"/>
    <property type="match status" value="3"/>
</dbReference>
<dbReference type="NCBIfam" id="TIGR01733">
    <property type="entry name" value="AA-adenyl-dom"/>
    <property type="match status" value="1"/>
</dbReference>
<dbReference type="InterPro" id="IPR029058">
    <property type="entry name" value="AB_hydrolase_fold"/>
</dbReference>
<dbReference type="PROSITE" id="PS50075">
    <property type="entry name" value="CARRIER"/>
    <property type="match status" value="2"/>
</dbReference>
<keyword evidence="6" id="KW-1185">Reference proteome</keyword>
<evidence type="ECO:0000256" key="1">
    <source>
        <dbReference type="ARBA" id="ARBA00001957"/>
    </source>
</evidence>
<dbReference type="InterPro" id="IPR036736">
    <property type="entry name" value="ACP-like_sf"/>
</dbReference>
<dbReference type="SUPFAM" id="SSF47336">
    <property type="entry name" value="ACP-like"/>
    <property type="match status" value="2"/>
</dbReference>
<dbReference type="Gene3D" id="1.10.1200.10">
    <property type="entry name" value="ACP-like"/>
    <property type="match status" value="2"/>
</dbReference>
<feature type="domain" description="Carrier" evidence="4">
    <location>
        <begin position="1390"/>
        <end position="1465"/>
    </location>
</feature>
<dbReference type="NCBIfam" id="NF003417">
    <property type="entry name" value="PRK04813.1"/>
    <property type="match status" value="3"/>
</dbReference>
<proteinExistence type="predicted"/>
<dbReference type="Gene3D" id="3.40.50.1820">
    <property type="entry name" value="alpha/beta hydrolase"/>
    <property type="match status" value="1"/>
</dbReference>
<dbReference type="Pfam" id="PF00296">
    <property type="entry name" value="Bac_luciferase"/>
    <property type="match status" value="1"/>
</dbReference>
<dbReference type="Proteomes" id="UP000701999">
    <property type="component" value="Unassembled WGS sequence"/>
</dbReference>
<evidence type="ECO:0000256" key="3">
    <source>
        <dbReference type="ARBA" id="ARBA00022553"/>
    </source>
</evidence>
<evidence type="ECO:0000259" key="4">
    <source>
        <dbReference type="PROSITE" id="PS50075"/>
    </source>
</evidence>
<dbReference type="GO" id="GO:0016705">
    <property type="term" value="F:oxidoreductase activity, acting on paired donors, with incorporation or reduction of molecular oxygen"/>
    <property type="evidence" value="ECO:0007669"/>
    <property type="project" value="InterPro"/>
</dbReference>
<dbReference type="EMBL" id="JACVKN010000161">
    <property type="protein sequence ID" value="MBK2065493.1"/>
    <property type="molecule type" value="Genomic_DNA"/>
</dbReference>
<dbReference type="PROSITE" id="PS00012">
    <property type="entry name" value="PHOSPHOPANTETHEINE"/>
    <property type="match status" value="2"/>
</dbReference>
<dbReference type="SUPFAM" id="SSF52777">
    <property type="entry name" value="CoA-dependent acyltransferases"/>
    <property type="match status" value="6"/>
</dbReference>
<dbReference type="Pfam" id="PF00668">
    <property type="entry name" value="Condensation"/>
    <property type="match status" value="3"/>
</dbReference>
<evidence type="ECO:0000256" key="2">
    <source>
        <dbReference type="ARBA" id="ARBA00022450"/>
    </source>
</evidence>
<dbReference type="InterPro" id="IPR042099">
    <property type="entry name" value="ANL_N_sf"/>
</dbReference>
<comment type="cofactor">
    <cofactor evidence="1">
        <name>pantetheine 4'-phosphate</name>
        <dbReference type="ChEBI" id="CHEBI:47942"/>
    </cofactor>
</comment>
<dbReference type="SUPFAM" id="SSF53474">
    <property type="entry name" value="alpha/beta-Hydrolases"/>
    <property type="match status" value="1"/>
</dbReference>
<dbReference type="Gene3D" id="3.20.20.30">
    <property type="entry name" value="Luciferase-like domain"/>
    <property type="match status" value="1"/>
</dbReference>
<gene>
    <name evidence="5" type="ORF">IB647_07670</name>
</gene>
<dbReference type="InterPro" id="IPR000873">
    <property type="entry name" value="AMP-dep_synth/lig_dom"/>
</dbReference>
<dbReference type="Gene3D" id="3.40.50.980">
    <property type="match status" value="2"/>
</dbReference>
<dbReference type="GO" id="GO:0031177">
    <property type="term" value="F:phosphopantetheine binding"/>
    <property type="evidence" value="ECO:0007669"/>
    <property type="project" value="TreeGrafter"/>
</dbReference>
<dbReference type="GO" id="GO:0044550">
    <property type="term" value="P:secondary metabolite biosynthetic process"/>
    <property type="evidence" value="ECO:0007669"/>
    <property type="project" value="TreeGrafter"/>
</dbReference>
<dbReference type="CDD" id="cd19531">
    <property type="entry name" value="LCL_NRPS-like"/>
    <property type="match status" value="1"/>
</dbReference>
<accession>A0A9Q2KTR9</accession>
<dbReference type="InterPro" id="IPR036661">
    <property type="entry name" value="Luciferase-like_sf"/>
</dbReference>
<feature type="domain" description="Carrier" evidence="4">
    <location>
        <begin position="2451"/>
        <end position="2525"/>
    </location>
</feature>
<sequence length="3189" mass="367655">MDIIKAAKIIYQIRLSGGQIFLKDNRLGLKGETSKKFLEDVKQSSDAIKHLLSLNESNKNEVLKLFTCLSKSEYQLSDLQKSIFAHVIKLQDSSTYNVPLWFTFKGKMELQQLQHFIEYIVASFPTLRSCINEAMELSFFSIKSFNIDYSEIKLSDIEAWKQKCETEKLDLLNNQLISIKAGYCEKVDEIYVSFMHHHIIEDVLSLSIIKKKVKEYTSEEDISEVENHSNKNVHYYDYVLYEQVKKSYCEPSEYYSRIQKALVFEEDSVKIELDNNTNVVSGKSVVFEFDGNLIKSIKEFSRNFNITEFNLLISIYALTLSKIYAKNRIFISITLSTRIPEVMESVGPFINVLPFSFECGIGEINIANFLSLNQRNLNDMLALSSISFDDVLAHVDEDKRIILQDFAFTMYNHPNNIDDELPVTDKFKSLKVKYPLSVTVIQMSKKLFAHIEFSERFYTESIVQDFFESFNYILKKVVSKEYCSLKDILLSVSQSQKKSIKLLNPSLLDKPISKTIVDMFEEQVINSSEKIAIVYQEESLTYYDLNYKSNQLARAILDKLSENKTYNYKGNSKPIIGICLDRGIDMVISMLATLKIGAAYVPMDPSFPQDRINHILRDAQIDLLVIDNTVNNSFFLEKEDYLNIDSHHYSYQDSRNLNVKISGDRLAYIIYTSGTAGLPKGVMIEHASLVNFLFGIENILGNKGTWLSVTNITFDISILEIFGALVNGFKLIIAPLIGKSSRKNNKLINENKEIDFSLFYFGNHNADSDNQDINKYRLLLEGAKYADDNSFSAIWTPERHFGTFEGLYPNPAITSAAVSSITSNIKVRTGSCVLPLHNPIRVAEDWAIIDNISQGRVELSFVTGWNKNDFVLAPENFDNRKEVLEDKIESVKKLWRGENVEFPGVDGESLSISTLPRPIQKDLPVWLTVAFNQSFRRAGEQGAHILTHLLGQSLEQLNERIELYYQGLESSGYDKKDFKIALMLHTFISDDEEYSLSKVKEPFKQYLSSSINLLKQIKNEDLDNISEEEKNELLEITFQRYYYENGLFGTPESKIEFIDKLKGIGVTEVACLIDFGIDEDIVIDNLKHLNTLRKLAVANENTDITPVELIKKHSVTHLQCTPSLAQLIFNSQEENNIKSLEKILVGGEPMSMHLMQEIYRATSARILNMYGPTEATIWTTYANLEKVKKITIGKALPNVHLFILDRNLQPCIQGIAGELFISGPCLARGYIGNTQLTSEKFIPNPFADKKDIENGFSKMYKTGDTVRLLENGEIEYLGRNDFQVKVNGHRIELSEIEYQLLQITNIDQVVVTVKKRSSELGTISYIVAYYIAKEYIPCDEITSYLSNILPEYMIPSKYMHVETIPLTTNGKVNYKALPEIDTSYNTSYVEPRNELEKDLCQIWCQLLKLNSISINNDFFRSGGNSILAIQASHKMSEILGKRVSLNDIFLFRTIQNIIDNIIDNIIGNNEIDIPILNLKTAPLSFSQERLWFIQQYEDQKFVYNNPFLLKLNEKTNIIKFKKAIESVFNYHQTFQTIIKQSDNGKYYQEIQNIDVPIVELDNVNNSELDELICDIVNYNFNLEQEPPFKVWVINQKPSNDILIILNIHHIAIDGWSIKIIFDDLVKFYYNECKGSPIENSKLQFTDFATWQNQYWNKERLKNQKNFWVDELKGYQQTNLLLDYTRPKNFDYKGKDFTFTINRSLSNKLRDLAKNQAVTFYTLMLSAFNVLLYKQTDQQDMVLGSPIANRYYHGVEDIVGFFVNTLAIRNTLDPDLSFKTFLVSVYNKLLEIQKHQDYPFEKLVNDLNTPKNFSQHPIFQIAFGLQNAGELKKPNNLFEQQDIYKYFKVAKFDLSIFIDDSQEDIAFNVNYATSLFKYQSIEILLQRFESLLESIVLNIDKPISELNCYIDQDTLCIKDNQNLVSISTDVISTFNDQVKIQNQKIALIYGNQQISYISLKKQAEDLANLIHDTYSIIYNRSIQKDTVIAIFLKPSAELIIAKLAILMTGSAYLTLSINDPEDRINYILNDSKACLIVSSNEIIQTNKNITSFNVLNIDDQNIDNKINYQYQNNLSANSLAYIIYTSGTTGSPKGVMVEHQNIIALANNQTEVNIQPDHIIGQFADVTFDAAIFEIWCSLLNGATLIIPENKQELLSDAVLLEKYIEKNKINVLWLTKMIFDNLFVQNNSVFKQLEYLIVGGEALNKLLIDKIISINERPLKVINGYGPTESTTFTTFYNCDNQLCSTVPIGKPIDNRQVYVLDKNLKPVGINIIGELYIGGLGLARGYINNTSLTMKAFYKNITLSIKDKHIICDRLYQTGDLVRWNFDGNLEYIGRRDNQVKVRGYRVEIQEIEKNILKIPGVLQVVVLLIDRKNQEMNDQNILVAYYVSDIEYTNLEISEKLSLYIPEYMIPKFFIFLESLPTTKNGKLDKSQLEKIPLYDVNDNSLIIAPSIQLEHKIYNVWKEILGIKYFSMKDDFFRVGGDSILSIQVSSKLRKIGYNCSVRDIFKYRTIKSLASFLEQNSFHQEYLAEQDVLSGEFDLLPIQKWFFDQNFDYSEHWNQAFMIKTDLLDIQRLELAIEKLNSHHDVLRILFSKNKQRQIYQAQSKNHKLMSLNVEGLSPLEISEILTKWQSGFNIHEGPLWNIGYLYGYEDNSARIFFAFHHLIIDSVSWRIIINDLRDFYLENNPPKKATSYRQWVDICKEYAKQVIPFEEYYWLMQLNNVNQSYNLLSLDKTIKAIEFEFSEKETSCLLYQANNAYNTEIVDLLLSTMAYMLRDLTNHDINGVTLEGHGREIIDERVDLSRTVGWFTSMFPFLLNIGKSIGDTITIIKDRFRLVPNKGVGFGIIKSYSKQIKFIDELPKVSFNYLGQFDNHQNGWSFVDESVGQTIIDNQSKSFLNLDCMIISGKLKCRVTSKLENNCIKELFIKHISKISEYCMSIVDSQNNILTCSDYYYDIDYEPVIFLNSSEVHKPTLVMIHPGNSGAEAYINTICPYLMEKYNIVILNNYQKYSKNSLSPDSIQELAKLYIYFLNKYKVNLSNYSIYGLSFGATVAYEIYNLMKYFDNQCPKNIFLVDPIFFNWLDFKSNKQYEKLKKIYPGHALYKPSNLDSEALKNSLKLIKCNKYSTYNIEDEYYTSLVNLICDTDSCGLKIDLRAENVLYIECDHDQTLEQPYVKEIADYLISF</sequence>
<dbReference type="InterPro" id="IPR024011">
    <property type="entry name" value="Biosynth_lucif-like_mOase_dom"/>
</dbReference>
<dbReference type="InterPro" id="IPR009081">
    <property type="entry name" value="PP-bd_ACP"/>
</dbReference>
<protein>
    <submittedName>
        <fullName evidence="5">Amino acid adenylation domain-containing protein</fullName>
    </submittedName>
</protein>
<dbReference type="GO" id="GO:0005737">
    <property type="term" value="C:cytoplasm"/>
    <property type="evidence" value="ECO:0007669"/>
    <property type="project" value="TreeGrafter"/>
</dbReference>
<dbReference type="InterPro" id="IPR045851">
    <property type="entry name" value="AMP-bd_C_sf"/>
</dbReference>
<dbReference type="Gene3D" id="2.30.38.10">
    <property type="entry name" value="Luciferase, Domain 3"/>
    <property type="match status" value="1"/>
</dbReference>
<dbReference type="InterPro" id="IPR010071">
    <property type="entry name" value="AA_adenyl_dom"/>
</dbReference>
<dbReference type="InterPro" id="IPR020845">
    <property type="entry name" value="AMP-binding_CS"/>
</dbReference>
<dbReference type="InterPro" id="IPR023213">
    <property type="entry name" value="CAT-like_dom_sf"/>
</dbReference>
<keyword evidence="3" id="KW-0597">Phosphoprotein</keyword>
<dbReference type="SUPFAM" id="SSF51679">
    <property type="entry name" value="Bacterial luciferase-like"/>
    <property type="match status" value="1"/>
</dbReference>
<organism evidence="5 6">
    <name type="scientific">Francisella noatunensis</name>
    <dbReference type="NCBI Taxonomy" id="657445"/>
    <lineage>
        <taxon>Bacteria</taxon>
        <taxon>Pseudomonadati</taxon>
        <taxon>Pseudomonadota</taxon>
        <taxon>Gammaproteobacteria</taxon>
        <taxon>Thiotrichales</taxon>
        <taxon>Francisellaceae</taxon>
        <taxon>Francisella</taxon>
    </lineage>
</organism>
<dbReference type="NCBIfam" id="TIGR04020">
    <property type="entry name" value="seco_metab_LLM"/>
    <property type="match status" value="1"/>
</dbReference>
<comment type="caution">
    <text evidence="5">The sequence shown here is derived from an EMBL/GenBank/DDBJ whole genome shotgun (WGS) entry which is preliminary data.</text>
</comment>
<dbReference type="Pfam" id="PF00550">
    <property type="entry name" value="PP-binding"/>
    <property type="match status" value="2"/>
</dbReference>
<name>A0A9Q2KTR9_9GAMM</name>
<dbReference type="InterPro" id="IPR011251">
    <property type="entry name" value="Luciferase-like_dom"/>
</dbReference>
<dbReference type="InterPro" id="IPR006162">
    <property type="entry name" value="Ppantetheine_attach_site"/>
</dbReference>
<dbReference type="PANTHER" id="PTHR45527:SF1">
    <property type="entry name" value="FATTY ACID SYNTHASE"/>
    <property type="match status" value="1"/>
</dbReference>
<dbReference type="InterPro" id="IPR001242">
    <property type="entry name" value="Condensation_dom"/>
</dbReference>
<dbReference type="CDD" id="cd05930">
    <property type="entry name" value="A_NRPS"/>
    <property type="match status" value="1"/>
</dbReference>
<evidence type="ECO:0000313" key="5">
    <source>
        <dbReference type="EMBL" id="MBK2065493.1"/>
    </source>
</evidence>
<dbReference type="SUPFAM" id="SSF56801">
    <property type="entry name" value="Acetyl-CoA synthetase-like"/>
    <property type="match status" value="3"/>
</dbReference>
<dbReference type="FunFam" id="3.40.50.980:FF:000001">
    <property type="entry name" value="Non-ribosomal peptide synthetase"/>
    <property type="match status" value="2"/>
</dbReference>
<dbReference type="Gene3D" id="3.40.50.12780">
    <property type="entry name" value="N-terminal domain of ligase-like"/>
    <property type="match status" value="2"/>
</dbReference>
<evidence type="ECO:0000313" key="6">
    <source>
        <dbReference type="Proteomes" id="UP000701999"/>
    </source>
</evidence>
<dbReference type="Gene3D" id="3.30.300.30">
    <property type="match status" value="2"/>
</dbReference>
<dbReference type="PROSITE" id="PS00455">
    <property type="entry name" value="AMP_BINDING"/>
    <property type="match status" value="1"/>
</dbReference>